<sequence length="166" mass="18434">MTVANEEVSNVSPFPRCQVDASWVRNSSVFGGGFVFDFEPGSHTYGSVGMNQVSSPLHAEFNILLCAMRNSLQLGYTSMSFESDCLQLVKLINEEEDWSSLASEWNEFSFLVSEFNAFPISFIARTHNVRADLLAKGARLQNSILSHVNSLIPTWLASEANIFVTN</sequence>
<reference evidence="2 3" key="1">
    <citation type="submission" date="2020-02" db="EMBL/GenBank/DDBJ databases">
        <authorList>
            <person name="Ma Q."/>
            <person name="Huang Y."/>
            <person name="Song X."/>
            <person name="Pei D."/>
        </authorList>
    </citation>
    <scope>NUCLEOTIDE SEQUENCE [LARGE SCALE GENOMIC DNA]</scope>
    <source>
        <strain evidence="2">Sxm20200214</strain>
        <tissue evidence="2">Leaf</tissue>
    </source>
</reference>
<protein>
    <recommendedName>
        <fullName evidence="1">RNase H type-1 domain-containing protein</fullName>
    </recommendedName>
</protein>
<evidence type="ECO:0000259" key="1">
    <source>
        <dbReference type="Pfam" id="PF13456"/>
    </source>
</evidence>
<dbReference type="Pfam" id="PF13456">
    <property type="entry name" value="RVT_3"/>
    <property type="match status" value="1"/>
</dbReference>
<comment type="caution">
    <text evidence="2">The sequence shown here is derived from an EMBL/GenBank/DDBJ whole genome shotgun (WGS) entry which is preliminary data.</text>
</comment>
<dbReference type="OrthoDB" id="1113854at2759"/>
<dbReference type="GO" id="GO:0003676">
    <property type="term" value="F:nucleic acid binding"/>
    <property type="evidence" value="ECO:0007669"/>
    <property type="project" value="InterPro"/>
</dbReference>
<dbReference type="CDD" id="cd06222">
    <property type="entry name" value="RNase_H_like"/>
    <property type="match status" value="1"/>
</dbReference>
<dbReference type="InterPro" id="IPR012337">
    <property type="entry name" value="RNaseH-like_sf"/>
</dbReference>
<dbReference type="SUPFAM" id="SSF53098">
    <property type="entry name" value="Ribonuclease H-like"/>
    <property type="match status" value="1"/>
</dbReference>
<dbReference type="InterPro" id="IPR036397">
    <property type="entry name" value="RNaseH_sf"/>
</dbReference>
<accession>A0A8X7P9Y9</accession>
<organism evidence="2 3">
    <name type="scientific">Brassica carinata</name>
    <name type="common">Ethiopian mustard</name>
    <name type="synonym">Abyssinian cabbage</name>
    <dbReference type="NCBI Taxonomy" id="52824"/>
    <lineage>
        <taxon>Eukaryota</taxon>
        <taxon>Viridiplantae</taxon>
        <taxon>Streptophyta</taxon>
        <taxon>Embryophyta</taxon>
        <taxon>Tracheophyta</taxon>
        <taxon>Spermatophyta</taxon>
        <taxon>Magnoliopsida</taxon>
        <taxon>eudicotyledons</taxon>
        <taxon>Gunneridae</taxon>
        <taxon>Pentapetalae</taxon>
        <taxon>rosids</taxon>
        <taxon>malvids</taxon>
        <taxon>Brassicales</taxon>
        <taxon>Brassicaceae</taxon>
        <taxon>Brassiceae</taxon>
        <taxon>Brassica</taxon>
    </lineage>
</organism>
<keyword evidence="3" id="KW-1185">Reference proteome</keyword>
<dbReference type="Gene3D" id="3.30.420.10">
    <property type="entry name" value="Ribonuclease H-like superfamily/Ribonuclease H"/>
    <property type="match status" value="1"/>
</dbReference>
<dbReference type="PANTHER" id="PTHR34146:SF3">
    <property type="entry name" value="POLYNUCLEOTIDYL TRANSFERASE, RIBONUCLEASE H-LIKE SUPERFAMILY PROTEIN"/>
    <property type="match status" value="1"/>
</dbReference>
<name>A0A8X7P9Y9_BRACI</name>
<evidence type="ECO:0000313" key="3">
    <source>
        <dbReference type="Proteomes" id="UP000886595"/>
    </source>
</evidence>
<feature type="domain" description="RNase H type-1" evidence="1">
    <location>
        <begin position="19"/>
        <end position="137"/>
    </location>
</feature>
<dbReference type="GO" id="GO:0004523">
    <property type="term" value="F:RNA-DNA hybrid ribonuclease activity"/>
    <property type="evidence" value="ECO:0007669"/>
    <property type="project" value="InterPro"/>
</dbReference>
<dbReference type="AlphaFoldDB" id="A0A8X7P9Y9"/>
<dbReference type="PANTHER" id="PTHR34146">
    <property type="entry name" value="POLYNUCLEOTIDYL TRANSFERASE, RIBONUCLEASE H-LIKE SUPERFAMILY PROTEIN-RELATED"/>
    <property type="match status" value="1"/>
</dbReference>
<dbReference type="InterPro" id="IPR002156">
    <property type="entry name" value="RNaseH_domain"/>
</dbReference>
<dbReference type="Proteomes" id="UP000886595">
    <property type="component" value="Unassembled WGS sequence"/>
</dbReference>
<dbReference type="EMBL" id="JAAMPC010000017">
    <property type="protein sequence ID" value="KAG2246933.1"/>
    <property type="molecule type" value="Genomic_DNA"/>
</dbReference>
<evidence type="ECO:0000313" key="2">
    <source>
        <dbReference type="EMBL" id="KAG2246933.1"/>
    </source>
</evidence>
<proteinExistence type="predicted"/>
<gene>
    <name evidence="2" type="ORF">Bca52824_086561</name>
</gene>
<dbReference type="InterPro" id="IPR044730">
    <property type="entry name" value="RNase_H-like_dom_plant"/>
</dbReference>